<dbReference type="Proteomes" id="UP000306102">
    <property type="component" value="Unassembled WGS sequence"/>
</dbReference>
<dbReference type="GO" id="GO:0003723">
    <property type="term" value="F:RNA binding"/>
    <property type="evidence" value="ECO:0007669"/>
    <property type="project" value="UniProtKB-UniRule"/>
</dbReference>
<dbReference type="Gene3D" id="3.30.70.330">
    <property type="match status" value="1"/>
</dbReference>
<evidence type="ECO:0000313" key="3">
    <source>
        <dbReference type="EMBL" id="THG20635.1"/>
    </source>
</evidence>
<protein>
    <recommendedName>
        <fullName evidence="2">RRM domain-containing protein</fullName>
    </recommendedName>
</protein>
<dbReference type="InterPro" id="IPR024438">
    <property type="entry name" value="Staygreen"/>
</dbReference>
<dbReference type="InterPro" id="IPR053316">
    <property type="entry name" value="Epigenetic_reg_gene_expr"/>
</dbReference>
<dbReference type="InterPro" id="IPR012677">
    <property type="entry name" value="Nucleotide-bd_a/b_plait_sf"/>
</dbReference>
<reference evidence="3 4" key="1">
    <citation type="journal article" date="2018" name="Proc. Natl. Acad. Sci. U.S.A.">
        <title>Draft genome sequence of Camellia sinensis var. sinensis provides insights into the evolution of the tea genome and tea quality.</title>
        <authorList>
            <person name="Wei C."/>
            <person name="Yang H."/>
            <person name="Wang S."/>
            <person name="Zhao J."/>
            <person name="Liu C."/>
            <person name="Gao L."/>
            <person name="Xia E."/>
            <person name="Lu Y."/>
            <person name="Tai Y."/>
            <person name="She G."/>
            <person name="Sun J."/>
            <person name="Cao H."/>
            <person name="Tong W."/>
            <person name="Gao Q."/>
            <person name="Li Y."/>
            <person name="Deng W."/>
            <person name="Jiang X."/>
            <person name="Wang W."/>
            <person name="Chen Q."/>
            <person name="Zhang S."/>
            <person name="Li H."/>
            <person name="Wu J."/>
            <person name="Wang P."/>
            <person name="Li P."/>
            <person name="Shi C."/>
            <person name="Zheng F."/>
            <person name="Jian J."/>
            <person name="Huang B."/>
            <person name="Shan D."/>
            <person name="Shi M."/>
            <person name="Fang C."/>
            <person name="Yue Y."/>
            <person name="Li F."/>
            <person name="Li D."/>
            <person name="Wei S."/>
            <person name="Han B."/>
            <person name="Jiang C."/>
            <person name="Yin Y."/>
            <person name="Xia T."/>
            <person name="Zhang Z."/>
            <person name="Bennetzen J.L."/>
            <person name="Zhao S."/>
            <person name="Wan X."/>
        </authorList>
    </citation>
    <scope>NUCLEOTIDE SEQUENCE [LARGE SCALE GENOMIC DNA]</scope>
    <source>
        <strain evidence="4">cv. Shuchazao</strain>
        <tissue evidence="3">Leaf</tissue>
    </source>
</reference>
<dbReference type="PROSITE" id="PS50102">
    <property type="entry name" value="RRM"/>
    <property type="match status" value="1"/>
</dbReference>
<dbReference type="SMART" id="SM00360">
    <property type="entry name" value="RRM"/>
    <property type="match status" value="1"/>
</dbReference>
<feature type="domain" description="RRM" evidence="2">
    <location>
        <begin position="82"/>
        <end position="170"/>
    </location>
</feature>
<dbReference type="AlphaFoldDB" id="A0A4S4EVU5"/>
<accession>A0A4S4EVU5</accession>
<evidence type="ECO:0000313" key="4">
    <source>
        <dbReference type="Proteomes" id="UP000306102"/>
    </source>
</evidence>
<comment type="caution">
    <text evidence="3">The sequence shown here is derived from an EMBL/GenBank/DDBJ whole genome shotgun (WGS) entry which is preliminary data.</text>
</comment>
<dbReference type="CDD" id="cd00590">
    <property type="entry name" value="RRM_SF"/>
    <property type="match status" value="1"/>
</dbReference>
<proteinExistence type="predicted"/>
<keyword evidence="1" id="KW-0694">RNA-binding</keyword>
<name>A0A4S4EVU5_CAMSN</name>
<evidence type="ECO:0000259" key="2">
    <source>
        <dbReference type="PROSITE" id="PS50102"/>
    </source>
</evidence>
<dbReference type="PANTHER" id="PTHR36309">
    <property type="entry name" value="RNA-BINDING (RRM/RBD/RNP MOTIFS) FAMILY PROTEIN"/>
    <property type="match status" value="1"/>
</dbReference>
<gene>
    <name evidence="3" type="ORF">TEA_007510</name>
</gene>
<dbReference type="InterPro" id="IPR035979">
    <property type="entry name" value="RBD_domain_sf"/>
</dbReference>
<dbReference type="SUPFAM" id="SSF54928">
    <property type="entry name" value="RNA-binding domain, RBD"/>
    <property type="match status" value="1"/>
</dbReference>
<keyword evidence="4" id="KW-1185">Reference proteome</keyword>
<dbReference type="EMBL" id="SDRB02001793">
    <property type="protein sequence ID" value="THG20635.1"/>
    <property type="molecule type" value="Genomic_DNA"/>
</dbReference>
<organism evidence="3 4">
    <name type="scientific">Camellia sinensis var. sinensis</name>
    <name type="common">China tea</name>
    <dbReference type="NCBI Taxonomy" id="542762"/>
    <lineage>
        <taxon>Eukaryota</taxon>
        <taxon>Viridiplantae</taxon>
        <taxon>Streptophyta</taxon>
        <taxon>Embryophyta</taxon>
        <taxon>Tracheophyta</taxon>
        <taxon>Spermatophyta</taxon>
        <taxon>Magnoliopsida</taxon>
        <taxon>eudicotyledons</taxon>
        <taxon>Gunneridae</taxon>
        <taxon>Pentapetalae</taxon>
        <taxon>asterids</taxon>
        <taxon>Ericales</taxon>
        <taxon>Theaceae</taxon>
        <taxon>Camellia</taxon>
    </lineage>
</organism>
<dbReference type="PANTHER" id="PTHR36309:SF1">
    <property type="entry name" value="RNA-BINDING (RRM_RBD_RNP MOTIFS) FAMILY PROTEIN"/>
    <property type="match status" value="1"/>
</dbReference>
<evidence type="ECO:0000256" key="1">
    <source>
        <dbReference type="PROSITE-ProRule" id="PRU00176"/>
    </source>
</evidence>
<dbReference type="Pfam" id="PF12638">
    <property type="entry name" value="Staygreen"/>
    <property type="match status" value="1"/>
</dbReference>
<dbReference type="Pfam" id="PF00076">
    <property type="entry name" value="RRM_1"/>
    <property type="match status" value="1"/>
</dbReference>
<dbReference type="InterPro" id="IPR000504">
    <property type="entry name" value="RRM_dom"/>
</dbReference>
<sequence>MHQIITLPRLVNWCGQRRGVAQRRSLTAQLDSLVNGLVNGSAYGSAQWYGLTARLRRGLSYSYFFMDSEEAEYAAFKKKVRRNVYIDNLSPQVTEAVLRTTLNQFGNVEKVQFIPNYTESRSIPRCAFVEMENSKQAKQIVSEMGNFPFMMSGMPRPIWARAVEMEMFDDHPRKPGRKIKFCWLDPQDPDFKVAKELKLLTRKHAAESSFVLKLKGWYSKDDVVAEWKEVKGDTYLDVHCYVSGPNLLLDPAAEFRYHIFSKELPLVLKAVMHGDSLLFTEHQELLDAFVRVYFHSSLKKYNRVECWGPLKDAAQSVGFASFLPSVIKRQCGDSGGCNVLEWVFDFVFDWNRFRAWESSGVVWDMLAFAYSRSKMVYDALFVLAKMKDLKIQASILAYNSLLYNLRHTGIM</sequence>